<dbReference type="InParanoid" id="A0A2P6MM41"/>
<comment type="caution">
    <text evidence="4">The sequence shown here is derived from an EMBL/GenBank/DDBJ whole genome shotgun (WGS) entry which is preliminary data.</text>
</comment>
<protein>
    <recommendedName>
        <fullName evidence="3">AB hydrolase-1 domain-containing protein</fullName>
    </recommendedName>
</protein>
<dbReference type="EMBL" id="MDYQ01000812">
    <property type="protein sequence ID" value="PRP72768.1"/>
    <property type="molecule type" value="Genomic_DNA"/>
</dbReference>
<name>A0A2P6MM41_9EUKA</name>
<dbReference type="OrthoDB" id="17416at2759"/>
<dbReference type="InterPro" id="IPR000073">
    <property type="entry name" value="AB_hydrolase_1"/>
</dbReference>
<feature type="domain" description="AB hydrolase-1" evidence="3">
    <location>
        <begin position="73"/>
        <end position="143"/>
    </location>
</feature>
<evidence type="ECO:0000256" key="2">
    <source>
        <dbReference type="SAM" id="SignalP"/>
    </source>
</evidence>
<feature type="transmembrane region" description="Helical" evidence="1">
    <location>
        <begin position="432"/>
        <end position="457"/>
    </location>
</feature>
<feature type="chain" id="PRO_5015165523" description="AB hydrolase-1 domain-containing protein" evidence="2">
    <location>
        <begin position="27"/>
        <end position="501"/>
    </location>
</feature>
<gene>
    <name evidence="4" type="ORF">PROFUN_07668</name>
</gene>
<dbReference type="Proteomes" id="UP000241769">
    <property type="component" value="Unassembled WGS sequence"/>
</dbReference>
<feature type="transmembrane region" description="Helical" evidence="1">
    <location>
        <begin position="351"/>
        <end position="376"/>
    </location>
</feature>
<keyword evidence="1" id="KW-0472">Membrane</keyword>
<evidence type="ECO:0000313" key="5">
    <source>
        <dbReference type="Proteomes" id="UP000241769"/>
    </source>
</evidence>
<keyword evidence="5" id="KW-1185">Reference proteome</keyword>
<organism evidence="4 5">
    <name type="scientific">Planoprotostelium fungivorum</name>
    <dbReference type="NCBI Taxonomy" id="1890364"/>
    <lineage>
        <taxon>Eukaryota</taxon>
        <taxon>Amoebozoa</taxon>
        <taxon>Evosea</taxon>
        <taxon>Variosea</taxon>
        <taxon>Cavosteliida</taxon>
        <taxon>Cavosteliaceae</taxon>
        <taxon>Planoprotostelium</taxon>
    </lineage>
</organism>
<keyword evidence="1" id="KW-1133">Transmembrane helix</keyword>
<evidence type="ECO:0000256" key="1">
    <source>
        <dbReference type="SAM" id="Phobius"/>
    </source>
</evidence>
<dbReference type="PANTHER" id="PTHR43433:SF5">
    <property type="entry name" value="AB HYDROLASE-1 DOMAIN-CONTAINING PROTEIN"/>
    <property type="match status" value="1"/>
</dbReference>
<evidence type="ECO:0000259" key="3">
    <source>
        <dbReference type="Pfam" id="PF00561"/>
    </source>
</evidence>
<keyword evidence="2" id="KW-0732">Signal</keyword>
<sequence length="501" mass="56987">MPYTKVIWFNTTRSLLMLVQVGESRGIPTTIFYEKHGNGPNKVLFVMGFLISHRGWRTQVNAFRKVQPTEYFPENETDDMFNDDYEVVVFDNRGVAKSEPWSGRCTTKLLAEDAIELVQHLGWSQFHLVGISMGGMISQEIAYALTNPNRPASYPKMLSLALSCTHAGGRYAFAPLAGVKGILTSLTIKDPEERAKVGLPILFSDKHLAVPEYHERYWKSSVERSRLDGPPRRAIVHHFPFYFKELPITMNRLATFLGQFSAVSTHYVTEARLNVIRDSGAPILIMTGDEDKLVRWENSGILNDILVPAEYIVFHGSGHGINQENKEEFNKALFRNFERAMLREKKAGEQYMLLLPSQILLVLLFTFLILAQLVVLLLDDDCDKPLRLFVIVILVAELFVFGVGGGFLLCNHFYSHAEDGTRVKTAYNGFKMVTNCCTFFLFIFFLIWICIGASWVARVDVCEKHLYNLSLATVIIYFSIMGVTFFGTCIYGMKKKQVRYV</sequence>
<dbReference type="PANTHER" id="PTHR43433">
    <property type="entry name" value="HYDROLASE, ALPHA/BETA FOLD FAMILY PROTEIN"/>
    <property type="match status" value="1"/>
</dbReference>
<reference evidence="4 5" key="1">
    <citation type="journal article" date="2018" name="Genome Biol. Evol.">
        <title>Multiple Roots of Fruiting Body Formation in Amoebozoa.</title>
        <authorList>
            <person name="Hillmann F."/>
            <person name="Forbes G."/>
            <person name="Novohradska S."/>
            <person name="Ferling I."/>
            <person name="Riege K."/>
            <person name="Groth M."/>
            <person name="Westermann M."/>
            <person name="Marz M."/>
            <person name="Spaller T."/>
            <person name="Winckler T."/>
            <person name="Schaap P."/>
            <person name="Glockner G."/>
        </authorList>
    </citation>
    <scope>NUCLEOTIDE SEQUENCE [LARGE SCALE GENOMIC DNA]</scope>
    <source>
        <strain evidence="4 5">Jena</strain>
    </source>
</reference>
<feature type="signal peptide" evidence="2">
    <location>
        <begin position="1"/>
        <end position="26"/>
    </location>
</feature>
<dbReference type="STRING" id="1890364.A0A2P6MM41"/>
<dbReference type="AlphaFoldDB" id="A0A2P6MM41"/>
<keyword evidence="1" id="KW-0812">Transmembrane</keyword>
<feature type="transmembrane region" description="Helical" evidence="1">
    <location>
        <begin position="469"/>
        <end position="493"/>
    </location>
</feature>
<proteinExistence type="predicted"/>
<dbReference type="Pfam" id="PF00561">
    <property type="entry name" value="Abhydrolase_1"/>
    <property type="match status" value="1"/>
</dbReference>
<dbReference type="SUPFAM" id="SSF53474">
    <property type="entry name" value="alpha/beta-Hydrolases"/>
    <property type="match status" value="1"/>
</dbReference>
<dbReference type="Gene3D" id="3.40.50.1820">
    <property type="entry name" value="alpha/beta hydrolase"/>
    <property type="match status" value="1"/>
</dbReference>
<feature type="transmembrane region" description="Helical" evidence="1">
    <location>
        <begin position="388"/>
        <end position="411"/>
    </location>
</feature>
<dbReference type="InterPro" id="IPR029058">
    <property type="entry name" value="AB_hydrolase_fold"/>
</dbReference>
<dbReference type="InterPro" id="IPR050471">
    <property type="entry name" value="AB_hydrolase"/>
</dbReference>
<accession>A0A2P6MM41</accession>
<evidence type="ECO:0000313" key="4">
    <source>
        <dbReference type="EMBL" id="PRP72768.1"/>
    </source>
</evidence>